<feature type="transmembrane region" description="Helical" evidence="1">
    <location>
        <begin position="97"/>
        <end position="120"/>
    </location>
</feature>
<dbReference type="PANTHER" id="PTHR36435">
    <property type="entry name" value="SLR1288 PROTEIN"/>
    <property type="match status" value="1"/>
</dbReference>
<keyword evidence="3" id="KW-0645">Protease</keyword>
<gene>
    <name evidence="3" type="ORF">HMPREF9225_1757</name>
</gene>
<dbReference type="InterPro" id="IPR003675">
    <property type="entry name" value="Rce1/LyrA-like_dom"/>
</dbReference>
<dbReference type="HOGENOM" id="CLU_066413_4_0_9"/>
<keyword evidence="3" id="KW-0378">Hydrolase</keyword>
<dbReference type="RefSeq" id="WP_008902532.1">
    <property type="nucleotide sequence ID" value="NZ_GL397071.1"/>
</dbReference>
<feature type="transmembrane region" description="Helical" evidence="1">
    <location>
        <begin position="240"/>
        <end position="260"/>
    </location>
</feature>
<dbReference type="Pfam" id="PF02517">
    <property type="entry name" value="Rce1-like"/>
    <property type="match status" value="1"/>
</dbReference>
<dbReference type="GO" id="GO:0006508">
    <property type="term" value="P:proteolysis"/>
    <property type="evidence" value="ECO:0007669"/>
    <property type="project" value="UniProtKB-KW"/>
</dbReference>
<evidence type="ECO:0000256" key="1">
    <source>
        <dbReference type="SAM" id="Phobius"/>
    </source>
</evidence>
<dbReference type="GO" id="GO:0004175">
    <property type="term" value="F:endopeptidase activity"/>
    <property type="evidence" value="ECO:0007669"/>
    <property type="project" value="UniProtKB-ARBA"/>
</dbReference>
<keyword evidence="1" id="KW-1133">Transmembrane helix</keyword>
<dbReference type="InterPro" id="IPR052710">
    <property type="entry name" value="CAAX_protease"/>
</dbReference>
<keyword evidence="4" id="KW-1185">Reference proteome</keyword>
<feature type="transmembrane region" description="Helical" evidence="1">
    <location>
        <begin position="51"/>
        <end position="70"/>
    </location>
</feature>
<keyword evidence="1" id="KW-0472">Membrane</keyword>
<dbReference type="PANTHER" id="PTHR36435:SF1">
    <property type="entry name" value="CAAX AMINO TERMINAL PROTEASE FAMILY PROTEIN"/>
    <property type="match status" value="1"/>
</dbReference>
<feature type="domain" description="CAAX prenyl protease 2/Lysostaphin resistance protein A-like" evidence="2">
    <location>
        <begin position="145"/>
        <end position="230"/>
    </location>
</feature>
<dbReference type="GO" id="GO:0080120">
    <property type="term" value="P:CAAX-box protein maturation"/>
    <property type="evidence" value="ECO:0007669"/>
    <property type="project" value="UniProtKB-ARBA"/>
</dbReference>
<evidence type="ECO:0000313" key="4">
    <source>
        <dbReference type="Proteomes" id="UP000003280"/>
    </source>
</evidence>
<evidence type="ECO:0000259" key="2">
    <source>
        <dbReference type="Pfam" id="PF02517"/>
    </source>
</evidence>
<dbReference type="eggNOG" id="COG1266">
    <property type="taxonomic scope" value="Bacteria"/>
</dbReference>
<feature type="transmembrane region" description="Helical" evidence="1">
    <location>
        <begin position="140"/>
        <end position="158"/>
    </location>
</feature>
<protein>
    <submittedName>
        <fullName evidence="3">CAAX amino terminal protease family protein</fullName>
    </submittedName>
</protein>
<reference evidence="3 4" key="1">
    <citation type="submission" date="2010-07" db="EMBL/GenBank/DDBJ databases">
        <authorList>
            <person name="Muzny D."/>
            <person name="Qin X."/>
            <person name="Deng J."/>
            <person name="Jiang H."/>
            <person name="Liu Y."/>
            <person name="Qu J."/>
            <person name="Song X.-Z."/>
            <person name="Zhang L."/>
            <person name="Thornton R."/>
            <person name="Coyle M."/>
            <person name="Francisco L."/>
            <person name="Jackson L."/>
            <person name="Javaid M."/>
            <person name="Korchina V."/>
            <person name="Kovar C."/>
            <person name="Mata R."/>
            <person name="Mathew T."/>
            <person name="Ngo R."/>
            <person name="Nguyen L."/>
            <person name="Nguyen N."/>
            <person name="Okwuonu G."/>
            <person name="Ongeri F."/>
            <person name="Pham C."/>
            <person name="Simmons D."/>
            <person name="Wilczek-Boney K."/>
            <person name="Hale W."/>
            <person name="Jakkamsetti A."/>
            <person name="Pham P."/>
            <person name="Ruth R."/>
            <person name="San Lucas F."/>
            <person name="Warren J."/>
            <person name="Zhang J."/>
            <person name="Zhao Z."/>
            <person name="Zhou C."/>
            <person name="Zhu D."/>
            <person name="Lee S."/>
            <person name="Bess C."/>
            <person name="Blankenburg K."/>
            <person name="Forbes L."/>
            <person name="Fu Q."/>
            <person name="Gubbala S."/>
            <person name="Hirani K."/>
            <person name="Jayaseelan J.C."/>
            <person name="Lara F."/>
            <person name="Munidasa M."/>
            <person name="Palculict T."/>
            <person name="Patil S."/>
            <person name="Pu L.-L."/>
            <person name="Saada N."/>
            <person name="Tang L."/>
            <person name="Weissenberger G."/>
            <person name="Zhu Y."/>
            <person name="Hemphill L."/>
            <person name="Shang Y."/>
            <person name="Youmans B."/>
            <person name="Ayvaz T."/>
            <person name="Ross M."/>
            <person name="Santibanez J."/>
            <person name="Aqrawi P."/>
            <person name="Gross S."/>
            <person name="Joshi V."/>
            <person name="Fowler G."/>
            <person name="Nazareth L."/>
            <person name="Reid J."/>
            <person name="Worley K."/>
            <person name="Petrosino J."/>
            <person name="Highlander S."/>
            <person name="Gibbs R."/>
        </authorList>
    </citation>
    <scope>NUCLEOTIDE SEQUENCE [LARGE SCALE GENOMIC DNA]</scope>
    <source>
        <strain evidence="3 4">ATCC BAA-1640</strain>
    </source>
</reference>
<feature type="transmembrane region" description="Helical" evidence="1">
    <location>
        <begin position="12"/>
        <end position="36"/>
    </location>
</feature>
<comment type="caution">
    <text evidence="3">The sequence shown here is derived from an EMBL/GenBank/DDBJ whole genome shotgun (WGS) entry which is preliminary data.</text>
</comment>
<dbReference type="STRING" id="862517.HMPREF9225_1757"/>
<keyword evidence="1" id="KW-0812">Transmembrane</keyword>
<feature type="transmembrane region" description="Helical" evidence="1">
    <location>
        <begin position="179"/>
        <end position="196"/>
    </location>
</feature>
<evidence type="ECO:0000313" key="3">
    <source>
        <dbReference type="EMBL" id="EFM24621.1"/>
    </source>
</evidence>
<name>E0NNL8_9FIRM</name>
<accession>E0NNL8</accession>
<sequence>MEKTKRFIKTFLIIIGFLIFNIFIDAIVGLFVPGFISNIKTGNILNSKDFAAYGILAGQILKMIILTFFIKKRNKAFVAKLNRRYIQIEKIDKPIKLVGVGLGTVGFGIMFTNIITKVFAGSELLKSANDLMESVFKVNGPLDGIIIIFAVVFGAPIVEEILFRGVLFEELKKETSLKMTIFLTALVFGIYHFNILQTPNTFFMGLVLGYVYYKTKSIKSSIIVHAVNNSLVMVPILDQGLSPIGIVIYVALISIGLYSLKNLNKKTI</sequence>
<proteinExistence type="predicted"/>
<dbReference type="EMBL" id="AEEH01000050">
    <property type="protein sequence ID" value="EFM24621.1"/>
    <property type="molecule type" value="Genomic_DNA"/>
</dbReference>
<dbReference type="Proteomes" id="UP000003280">
    <property type="component" value="Unassembled WGS sequence"/>
</dbReference>
<dbReference type="AlphaFoldDB" id="E0NNL8"/>
<dbReference type="OrthoDB" id="9782250at2"/>
<organism evidence="3 4">
    <name type="scientific">Peptoniphilus duerdenii ATCC BAA-1640</name>
    <dbReference type="NCBI Taxonomy" id="862517"/>
    <lineage>
        <taxon>Bacteria</taxon>
        <taxon>Bacillati</taxon>
        <taxon>Bacillota</taxon>
        <taxon>Tissierellia</taxon>
        <taxon>Tissierellales</taxon>
        <taxon>Peptoniphilaceae</taxon>
        <taxon>Peptoniphilus</taxon>
    </lineage>
</organism>